<feature type="transmembrane region" description="Helical" evidence="1">
    <location>
        <begin position="21"/>
        <end position="44"/>
    </location>
</feature>
<proteinExistence type="predicted"/>
<evidence type="ECO:0000256" key="1">
    <source>
        <dbReference type="SAM" id="Phobius"/>
    </source>
</evidence>
<keyword evidence="3" id="KW-1185">Reference proteome</keyword>
<dbReference type="OrthoDB" id="5820373at2759"/>
<gene>
    <name evidence="2" type="ORF">NOO_LOCUS4256</name>
</gene>
<evidence type="ECO:0000313" key="3">
    <source>
        <dbReference type="Proteomes" id="UP000271087"/>
    </source>
</evidence>
<reference evidence="2 3" key="2">
    <citation type="submission" date="2018-08" db="EMBL/GenBank/DDBJ databases">
        <authorList>
            <person name="Laetsch R D."/>
            <person name="Stevens L."/>
            <person name="Kumar S."/>
            <person name="Blaxter L. M."/>
        </authorList>
    </citation>
    <scope>NUCLEOTIDE SEQUENCE [LARGE SCALE GENOMIC DNA]</scope>
</reference>
<dbReference type="AlphaFoldDB" id="A0A182E8A2"/>
<feature type="transmembrane region" description="Helical" evidence="1">
    <location>
        <begin position="165"/>
        <end position="192"/>
    </location>
</feature>
<sequence>MKLLVIRDESSKILGHRYLNSQISFCLGLLQLTICIWALAQHFFSIFYYNQILFCDFINGTKPVLLVGVDIIIFDIGLFHSLWGIDSCVAQYLDGGYGRCMWCVCHTLAFLVCLPFAFVSRPRPYSLWPLLIQQSAYGVGLLILSLAALPRVLPTFTGDQNSASLFSVSIYATGASLNFFLVLFLIICYISIGIGFGTLKRCGIQQEKYARTALIQSQIAALMGRLPHMSTLRIVLLCSTFTHTHAACKFNMSLRRNSQLSMSRRSCCHCVRKFA</sequence>
<dbReference type="Proteomes" id="UP000271087">
    <property type="component" value="Unassembled WGS sequence"/>
</dbReference>
<name>A0A182E8A2_ONCOC</name>
<feature type="transmembrane region" description="Helical" evidence="1">
    <location>
        <begin position="97"/>
        <end position="119"/>
    </location>
</feature>
<dbReference type="PANTHER" id="PTHR40288">
    <property type="entry name" value="PROTEIN CBG16535-RELATED"/>
    <property type="match status" value="1"/>
</dbReference>
<organism evidence="4">
    <name type="scientific">Onchocerca ochengi</name>
    <name type="common">Filarial nematode worm</name>
    <dbReference type="NCBI Taxonomy" id="42157"/>
    <lineage>
        <taxon>Eukaryota</taxon>
        <taxon>Metazoa</taxon>
        <taxon>Ecdysozoa</taxon>
        <taxon>Nematoda</taxon>
        <taxon>Chromadorea</taxon>
        <taxon>Rhabditida</taxon>
        <taxon>Spirurina</taxon>
        <taxon>Spiruromorpha</taxon>
        <taxon>Filarioidea</taxon>
        <taxon>Onchocercidae</taxon>
        <taxon>Onchocerca</taxon>
    </lineage>
</organism>
<dbReference type="STRING" id="42157.A0A182E8A2"/>
<feature type="transmembrane region" description="Helical" evidence="1">
    <location>
        <begin position="131"/>
        <end position="153"/>
    </location>
</feature>
<evidence type="ECO:0000313" key="2">
    <source>
        <dbReference type="EMBL" id="VDK72354.1"/>
    </source>
</evidence>
<keyword evidence="1" id="KW-1133">Transmembrane helix</keyword>
<reference evidence="4" key="1">
    <citation type="submission" date="2016-06" db="UniProtKB">
        <authorList>
            <consortium name="WormBaseParasite"/>
        </authorList>
    </citation>
    <scope>IDENTIFICATION</scope>
</reference>
<feature type="transmembrane region" description="Helical" evidence="1">
    <location>
        <begin position="64"/>
        <end position="85"/>
    </location>
</feature>
<evidence type="ECO:0000313" key="4">
    <source>
        <dbReference type="WBParaSite" id="nOo.2.0.1.t04256-RA"/>
    </source>
</evidence>
<dbReference type="EMBL" id="UYRW01000930">
    <property type="protein sequence ID" value="VDK72354.1"/>
    <property type="molecule type" value="Genomic_DNA"/>
</dbReference>
<dbReference type="WBParaSite" id="nOo.2.0.1.t04256-RA">
    <property type="protein sequence ID" value="nOo.2.0.1.t04256-RA"/>
    <property type="gene ID" value="nOo.2.0.1.g04256"/>
</dbReference>
<keyword evidence="1" id="KW-0472">Membrane</keyword>
<protein>
    <submittedName>
        <fullName evidence="4">G protein-coupled receptor</fullName>
    </submittedName>
</protein>
<accession>A0A182E8A2</accession>
<keyword evidence="1" id="KW-0812">Transmembrane</keyword>
<dbReference type="PANTHER" id="PTHR40288:SF2">
    <property type="entry name" value="G PROTEIN-COUPLED RECEPTOR-RELATED"/>
    <property type="match status" value="1"/>
</dbReference>